<protein>
    <submittedName>
        <fullName evidence="1">dUTP diphosphatase</fullName>
    </submittedName>
</protein>
<comment type="caution">
    <text evidence="1">The sequence shown here is derived from an EMBL/GenBank/DDBJ whole genome shotgun (WGS) entry which is preliminary data.</text>
</comment>
<dbReference type="RefSeq" id="WP_274672390.1">
    <property type="nucleotide sequence ID" value="NZ_JAKNAM010000018.1"/>
</dbReference>
<accession>A0A9X4IWL0</accession>
<dbReference type="Proteomes" id="UP001140978">
    <property type="component" value="Unassembled WGS sequence"/>
</dbReference>
<dbReference type="EMBL" id="JAKNAX010000015">
    <property type="protein sequence ID" value="MDE1346274.1"/>
    <property type="molecule type" value="Genomic_DNA"/>
</dbReference>
<proteinExistence type="predicted"/>
<sequence>MKNTSPNDIYSQFSQALWFPGTPENRYIFDFRNNVLEILESDGVLSEDAFESVGNTITQDEDSVSLYLIGKSLVDQHFRVVDKSNNLFKNTTLTQYNLVFSKEINQTTEYLDGYYVSYNALNFFRVSQNQEFTEVIQQDVIDLPHRISQDSPLSVIAHEKLDKKWIFYTAYGQFNLNLHIAECNGSNIKPITSVPLPNEFDQGQISIEVSATHIAILKKGYGILYGDVRYSDTYVDLEFRALKQDVSVELSKCAISLDDQFLVYISTEGSSDYINWLNLTTEQLSTQKLLGRYSSLKTSPIANIYGLSPQQAEGALITLLELEPEPDGSTFIVNETYSPVSGGFFPNCEFKVIAG</sequence>
<name>A0A9X4IWL0_9VIBR</name>
<evidence type="ECO:0000313" key="2">
    <source>
        <dbReference type="Proteomes" id="UP001140978"/>
    </source>
</evidence>
<gene>
    <name evidence="1" type="ORF">L9X51_07525</name>
</gene>
<organism evidence="1 2">
    <name type="scientific">Vibrio aestuarianus</name>
    <dbReference type="NCBI Taxonomy" id="28171"/>
    <lineage>
        <taxon>Bacteria</taxon>
        <taxon>Pseudomonadati</taxon>
        <taxon>Pseudomonadota</taxon>
        <taxon>Gammaproteobacteria</taxon>
        <taxon>Vibrionales</taxon>
        <taxon>Vibrionaceae</taxon>
        <taxon>Vibrio</taxon>
    </lineage>
</organism>
<reference evidence="1" key="1">
    <citation type="submission" date="2022-02" db="EMBL/GenBank/DDBJ databases">
        <title>Emergence and expansion in Europe of a Vibrio aestuarianus clonal complex pathogenic for oysters.</title>
        <authorList>
            <person name="Mesnil A."/>
            <person name="Travers M.-A."/>
        </authorList>
    </citation>
    <scope>NUCLEOTIDE SEQUENCE</scope>
    <source>
        <strain evidence="1">19_064_15T1</strain>
    </source>
</reference>
<evidence type="ECO:0000313" key="1">
    <source>
        <dbReference type="EMBL" id="MDE1346274.1"/>
    </source>
</evidence>
<dbReference type="AlphaFoldDB" id="A0A9X4IWL0"/>